<dbReference type="Proteomes" id="UP001302274">
    <property type="component" value="Unassembled WGS sequence"/>
</dbReference>
<organism evidence="2 3">
    <name type="scientific">Bacteriovorax antarcticus</name>
    <dbReference type="NCBI Taxonomy" id="3088717"/>
    <lineage>
        <taxon>Bacteria</taxon>
        <taxon>Pseudomonadati</taxon>
        <taxon>Bdellovibrionota</taxon>
        <taxon>Bacteriovoracia</taxon>
        <taxon>Bacteriovoracales</taxon>
        <taxon>Bacteriovoracaceae</taxon>
        <taxon>Bacteriovorax</taxon>
    </lineage>
</organism>
<proteinExistence type="predicted"/>
<dbReference type="RefSeq" id="WP_323575822.1">
    <property type="nucleotide sequence ID" value="NZ_JAYGJQ010000001.1"/>
</dbReference>
<name>A0ABU5VWX9_9BACT</name>
<dbReference type="EMBL" id="JAYGJQ010000001">
    <property type="protein sequence ID" value="MEA9356145.1"/>
    <property type="molecule type" value="Genomic_DNA"/>
</dbReference>
<evidence type="ECO:0000313" key="3">
    <source>
        <dbReference type="Proteomes" id="UP001302274"/>
    </source>
</evidence>
<accession>A0ABU5VWX9</accession>
<keyword evidence="3" id="KW-1185">Reference proteome</keyword>
<feature type="compositionally biased region" description="Basic and acidic residues" evidence="1">
    <location>
        <begin position="54"/>
        <end position="75"/>
    </location>
</feature>
<protein>
    <submittedName>
        <fullName evidence="2">Uncharacterized protein</fullName>
    </submittedName>
</protein>
<evidence type="ECO:0000313" key="2">
    <source>
        <dbReference type="EMBL" id="MEA9356145.1"/>
    </source>
</evidence>
<feature type="region of interest" description="Disordered" evidence="1">
    <location>
        <begin position="54"/>
        <end position="78"/>
    </location>
</feature>
<gene>
    <name evidence="2" type="ORF">SHI21_08030</name>
</gene>
<evidence type="ECO:0000256" key="1">
    <source>
        <dbReference type="SAM" id="MobiDB-lite"/>
    </source>
</evidence>
<comment type="caution">
    <text evidence="2">The sequence shown here is derived from an EMBL/GenBank/DDBJ whole genome shotgun (WGS) entry which is preliminary data.</text>
</comment>
<sequence length="155" mass="17943">MTEATYWRKCGSCKKEIGFNTIYQVCNVSTCRKMVFCSVDCWNLHNPVMNHKSSWAEENRSPKKENYRPEEDGNAQRRILVTNRTSESSSAGSANEEEVLIVASKLKQYVKDKYDMNTSANVMEALSRIVRRQTDRAIERAKSEGRKTLMDRDFE</sequence>
<reference evidence="2 3" key="1">
    <citation type="submission" date="2023-11" db="EMBL/GenBank/DDBJ databases">
        <title>A Novel Polar Bacteriovorax (B. antarcticus) Isolated from the Biocrust in Antarctica.</title>
        <authorList>
            <person name="Mun W."/>
            <person name="Choi S.Y."/>
            <person name="Mitchell R.J."/>
        </authorList>
    </citation>
    <scope>NUCLEOTIDE SEQUENCE [LARGE SCALE GENOMIC DNA]</scope>
    <source>
        <strain evidence="2 3">PP10</strain>
    </source>
</reference>